<feature type="region of interest" description="Disordered" evidence="8">
    <location>
        <begin position="41"/>
        <end position="78"/>
    </location>
</feature>
<evidence type="ECO:0000313" key="11">
    <source>
        <dbReference type="Proteomes" id="UP001321760"/>
    </source>
</evidence>
<dbReference type="Gene3D" id="1.10.1520.10">
    <property type="entry name" value="Ribonuclease III domain"/>
    <property type="match status" value="1"/>
</dbReference>
<dbReference type="GO" id="GO:0004525">
    <property type="term" value="F:ribonuclease III activity"/>
    <property type="evidence" value="ECO:0007669"/>
    <property type="project" value="InterPro"/>
</dbReference>
<keyword evidence="3 10" id="KW-0689">Ribosomal protein</keyword>
<feature type="compositionally biased region" description="Polar residues" evidence="8">
    <location>
        <begin position="56"/>
        <end position="65"/>
    </location>
</feature>
<protein>
    <recommendedName>
        <fullName evidence="7">Large ribosomal subunit protein mL44</fullName>
    </recommendedName>
</protein>
<dbReference type="SMART" id="SM00535">
    <property type="entry name" value="RIBOc"/>
    <property type="match status" value="1"/>
</dbReference>
<dbReference type="GO" id="GO:0005739">
    <property type="term" value="C:mitochondrion"/>
    <property type="evidence" value="ECO:0007669"/>
    <property type="project" value="TreeGrafter"/>
</dbReference>
<dbReference type="GO" id="GO:0005840">
    <property type="term" value="C:ribosome"/>
    <property type="evidence" value="ECO:0007669"/>
    <property type="project" value="UniProtKB-KW"/>
</dbReference>
<dbReference type="InterPro" id="IPR044443">
    <property type="entry name" value="Ribosomal_mL44_DSRM_fung"/>
</dbReference>
<reference evidence="10" key="2">
    <citation type="submission" date="2023-05" db="EMBL/GenBank/DDBJ databases">
        <authorList>
            <consortium name="Lawrence Berkeley National Laboratory"/>
            <person name="Steindorff A."/>
            <person name="Hensen N."/>
            <person name="Bonometti L."/>
            <person name="Westerberg I."/>
            <person name="Brannstrom I.O."/>
            <person name="Guillou S."/>
            <person name="Cros-Aarteil S."/>
            <person name="Calhoun S."/>
            <person name="Haridas S."/>
            <person name="Kuo A."/>
            <person name="Mondo S."/>
            <person name="Pangilinan J."/>
            <person name="Riley R."/>
            <person name="Labutti K."/>
            <person name="Andreopoulos B."/>
            <person name="Lipzen A."/>
            <person name="Chen C."/>
            <person name="Yanf M."/>
            <person name="Daum C."/>
            <person name="Ng V."/>
            <person name="Clum A."/>
            <person name="Ohm R."/>
            <person name="Martin F."/>
            <person name="Silar P."/>
            <person name="Natvig D."/>
            <person name="Lalanne C."/>
            <person name="Gautier V."/>
            <person name="Ament-Velasquez S.L."/>
            <person name="Kruys A."/>
            <person name="Hutchinson M.I."/>
            <person name="Powell A.J."/>
            <person name="Barry K."/>
            <person name="Miller A.N."/>
            <person name="Grigoriev I.V."/>
            <person name="Debuchy R."/>
            <person name="Gladieux P."/>
            <person name="Thoren M.H."/>
            <person name="Johannesson H."/>
        </authorList>
    </citation>
    <scope>NUCLEOTIDE SEQUENCE</scope>
    <source>
        <strain evidence="10">PSN243</strain>
    </source>
</reference>
<dbReference type="Proteomes" id="UP001321760">
    <property type="component" value="Unassembled WGS sequence"/>
</dbReference>
<dbReference type="Gene3D" id="3.30.160.20">
    <property type="match status" value="1"/>
</dbReference>
<evidence type="ECO:0000256" key="6">
    <source>
        <dbReference type="ARBA" id="ARBA00024034"/>
    </source>
</evidence>
<keyword evidence="2" id="KW-0694">RNA-binding</keyword>
<evidence type="ECO:0000256" key="2">
    <source>
        <dbReference type="ARBA" id="ARBA00022884"/>
    </source>
</evidence>
<keyword evidence="11" id="KW-1185">Reference proteome</keyword>
<dbReference type="InterPro" id="IPR014720">
    <property type="entry name" value="dsRBD_dom"/>
</dbReference>
<dbReference type="SUPFAM" id="SSF69065">
    <property type="entry name" value="RNase III domain-like"/>
    <property type="match status" value="1"/>
</dbReference>
<dbReference type="Pfam" id="PF22892">
    <property type="entry name" value="DSRM_MRPL44"/>
    <property type="match status" value="1"/>
</dbReference>
<dbReference type="PROSITE" id="PS50142">
    <property type="entry name" value="RNASE_3_2"/>
    <property type="match status" value="1"/>
</dbReference>
<organism evidence="10 11">
    <name type="scientific">Podospora aff. communis PSN243</name>
    <dbReference type="NCBI Taxonomy" id="3040156"/>
    <lineage>
        <taxon>Eukaryota</taxon>
        <taxon>Fungi</taxon>
        <taxon>Dikarya</taxon>
        <taxon>Ascomycota</taxon>
        <taxon>Pezizomycotina</taxon>
        <taxon>Sordariomycetes</taxon>
        <taxon>Sordariomycetidae</taxon>
        <taxon>Sordariales</taxon>
        <taxon>Podosporaceae</taxon>
        <taxon>Podospora</taxon>
    </lineage>
</organism>
<accession>A0AAV9H0M9</accession>
<dbReference type="InterPro" id="IPR000999">
    <property type="entry name" value="RNase_III_dom"/>
</dbReference>
<evidence type="ECO:0000256" key="7">
    <source>
        <dbReference type="ARBA" id="ARBA00035187"/>
    </source>
</evidence>
<dbReference type="SMART" id="SM00358">
    <property type="entry name" value="DSRM"/>
    <property type="match status" value="1"/>
</dbReference>
<keyword evidence="4" id="KW-0496">Mitochondrion</keyword>
<dbReference type="EMBL" id="MU865917">
    <property type="protein sequence ID" value="KAK4454328.1"/>
    <property type="molecule type" value="Genomic_DNA"/>
</dbReference>
<evidence type="ECO:0000256" key="5">
    <source>
        <dbReference type="ARBA" id="ARBA00023274"/>
    </source>
</evidence>
<name>A0AAV9H0M9_9PEZI</name>
<reference evidence="10" key="1">
    <citation type="journal article" date="2023" name="Mol. Phylogenet. Evol.">
        <title>Genome-scale phylogeny and comparative genomics of the fungal order Sordariales.</title>
        <authorList>
            <person name="Hensen N."/>
            <person name="Bonometti L."/>
            <person name="Westerberg I."/>
            <person name="Brannstrom I.O."/>
            <person name="Guillou S."/>
            <person name="Cros-Aarteil S."/>
            <person name="Calhoun S."/>
            <person name="Haridas S."/>
            <person name="Kuo A."/>
            <person name="Mondo S."/>
            <person name="Pangilinan J."/>
            <person name="Riley R."/>
            <person name="LaButti K."/>
            <person name="Andreopoulos B."/>
            <person name="Lipzen A."/>
            <person name="Chen C."/>
            <person name="Yan M."/>
            <person name="Daum C."/>
            <person name="Ng V."/>
            <person name="Clum A."/>
            <person name="Steindorff A."/>
            <person name="Ohm R.A."/>
            <person name="Martin F."/>
            <person name="Silar P."/>
            <person name="Natvig D.O."/>
            <person name="Lalanne C."/>
            <person name="Gautier V."/>
            <person name="Ament-Velasquez S.L."/>
            <person name="Kruys A."/>
            <person name="Hutchinson M.I."/>
            <person name="Powell A.J."/>
            <person name="Barry K."/>
            <person name="Miller A.N."/>
            <person name="Grigoriev I.V."/>
            <person name="Debuchy R."/>
            <person name="Gladieux P."/>
            <person name="Hiltunen Thoren M."/>
            <person name="Johannesson H."/>
        </authorList>
    </citation>
    <scope>NUCLEOTIDE SEQUENCE</scope>
    <source>
        <strain evidence="10">PSN243</strain>
    </source>
</reference>
<comment type="subcellular location">
    <subcellularLocation>
        <location evidence="1">Mitochondrion</location>
    </subcellularLocation>
</comment>
<dbReference type="PANTHER" id="PTHR11207">
    <property type="entry name" value="RIBONUCLEASE III"/>
    <property type="match status" value="1"/>
</dbReference>
<dbReference type="GO" id="GO:0003725">
    <property type="term" value="F:double-stranded RNA binding"/>
    <property type="evidence" value="ECO:0007669"/>
    <property type="project" value="InterPro"/>
</dbReference>
<evidence type="ECO:0000256" key="1">
    <source>
        <dbReference type="ARBA" id="ARBA00004173"/>
    </source>
</evidence>
<comment type="similarity">
    <text evidence="6">Belongs to the ribonuclease III family. Mitochondrion-specific ribosomal protein mL44 subfamily.</text>
</comment>
<feature type="domain" description="RNase III" evidence="9">
    <location>
        <begin position="85"/>
        <end position="173"/>
    </location>
</feature>
<sequence length="422" mass="46595">MKRLRLDRCAGQLLARPRTCSSPATGSLRYARSSQHLVQSTRSNSTAVAFTEPLESDQSPKTQTPWDPRMLPSPSPERSLRSAKLAALHARLSLSPRIPLQTLARTLIDASADENPQFNNTNLAFVGQTIMNYHVAEWIMCRYPRLPMTIVWEAMKGYAGNRTLFQVAKSWGVESAAAPGGEVDPGLLQFDHSDPSKGVALLGFGYTRVEVARLPKCNWRRGVANRVVFDDDFGNEVKPTADGGLKTGEREISDEDPAYMRYGNEDTRNVAEKAHALFVRAVVGAVYAHCGRDTAKAFIKAHILSRTLDLARVFRFNNPTVELATLCAREDFEAPVARLLSETGRLSRTPVFVVGIYSGKDKLGEAAGPSLDAARWKAAMNALKSWYLYSPGDNIRVPSDVLENNAKPWTPAYIDMGEIISR</sequence>
<dbReference type="InterPro" id="IPR036389">
    <property type="entry name" value="RNase_III_sf"/>
</dbReference>
<dbReference type="GO" id="GO:0006396">
    <property type="term" value="P:RNA processing"/>
    <property type="evidence" value="ECO:0007669"/>
    <property type="project" value="InterPro"/>
</dbReference>
<gene>
    <name evidence="10" type="ORF">QBC34DRAFT_393108</name>
</gene>
<keyword evidence="5" id="KW-0687">Ribonucleoprotein</keyword>
<dbReference type="CDD" id="cd19873">
    <property type="entry name" value="DSRM_MRPL3_like"/>
    <property type="match status" value="1"/>
</dbReference>
<proteinExistence type="inferred from homology"/>
<evidence type="ECO:0000256" key="3">
    <source>
        <dbReference type="ARBA" id="ARBA00022980"/>
    </source>
</evidence>
<comment type="caution">
    <text evidence="10">The sequence shown here is derived from an EMBL/GenBank/DDBJ whole genome shotgun (WGS) entry which is preliminary data.</text>
</comment>
<evidence type="ECO:0000256" key="4">
    <source>
        <dbReference type="ARBA" id="ARBA00023128"/>
    </source>
</evidence>
<dbReference type="InterPro" id="IPR044444">
    <property type="entry name" value="Ribosomal_mL44_DSRM_metazoa"/>
</dbReference>
<dbReference type="GO" id="GO:0003735">
    <property type="term" value="F:structural constituent of ribosome"/>
    <property type="evidence" value="ECO:0007669"/>
    <property type="project" value="TreeGrafter"/>
</dbReference>
<dbReference type="PANTHER" id="PTHR11207:SF32">
    <property type="entry name" value="LARGE RIBOSOMAL SUBUNIT PROTEIN ML44"/>
    <property type="match status" value="1"/>
</dbReference>
<dbReference type="SUPFAM" id="SSF54768">
    <property type="entry name" value="dsRNA-binding domain-like"/>
    <property type="match status" value="1"/>
</dbReference>
<evidence type="ECO:0000313" key="10">
    <source>
        <dbReference type="EMBL" id="KAK4454328.1"/>
    </source>
</evidence>
<evidence type="ECO:0000256" key="8">
    <source>
        <dbReference type="SAM" id="MobiDB-lite"/>
    </source>
</evidence>
<evidence type="ECO:0000259" key="9">
    <source>
        <dbReference type="PROSITE" id="PS50142"/>
    </source>
</evidence>
<dbReference type="AlphaFoldDB" id="A0AAV9H0M9"/>